<name>A0AAV2PB36_9HYME</name>
<evidence type="ECO:0000313" key="2">
    <source>
        <dbReference type="EMBL" id="CAL1688335.1"/>
    </source>
</evidence>
<keyword evidence="3" id="KW-1185">Reference proteome</keyword>
<proteinExistence type="predicted"/>
<gene>
    <name evidence="2" type="ORF">LPLAT_LOCUS13415</name>
</gene>
<feature type="compositionally biased region" description="Basic and acidic residues" evidence="1">
    <location>
        <begin position="68"/>
        <end position="84"/>
    </location>
</feature>
<dbReference type="EMBL" id="OZ034831">
    <property type="protein sequence ID" value="CAL1688335.1"/>
    <property type="molecule type" value="Genomic_DNA"/>
</dbReference>
<organism evidence="2 3">
    <name type="scientific">Lasius platythorax</name>
    <dbReference type="NCBI Taxonomy" id="488582"/>
    <lineage>
        <taxon>Eukaryota</taxon>
        <taxon>Metazoa</taxon>
        <taxon>Ecdysozoa</taxon>
        <taxon>Arthropoda</taxon>
        <taxon>Hexapoda</taxon>
        <taxon>Insecta</taxon>
        <taxon>Pterygota</taxon>
        <taxon>Neoptera</taxon>
        <taxon>Endopterygota</taxon>
        <taxon>Hymenoptera</taxon>
        <taxon>Apocrita</taxon>
        <taxon>Aculeata</taxon>
        <taxon>Formicoidea</taxon>
        <taxon>Formicidae</taxon>
        <taxon>Formicinae</taxon>
        <taxon>Lasius</taxon>
        <taxon>Lasius</taxon>
    </lineage>
</organism>
<feature type="compositionally biased region" description="Polar residues" evidence="1">
    <location>
        <begin position="86"/>
        <end position="97"/>
    </location>
</feature>
<evidence type="ECO:0000256" key="1">
    <source>
        <dbReference type="SAM" id="MobiDB-lite"/>
    </source>
</evidence>
<protein>
    <submittedName>
        <fullName evidence="2">Uncharacterized protein</fullName>
    </submittedName>
</protein>
<feature type="compositionally biased region" description="Basic and acidic residues" evidence="1">
    <location>
        <begin position="14"/>
        <end position="24"/>
    </location>
</feature>
<dbReference type="AlphaFoldDB" id="A0AAV2PB36"/>
<evidence type="ECO:0000313" key="3">
    <source>
        <dbReference type="Proteomes" id="UP001497644"/>
    </source>
</evidence>
<feature type="region of interest" description="Disordered" evidence="1">
    <location>
        <begin position="1"/>
        <end position="43"/>
    </location>
</feature>
<dbReference type="Proteomes" id="UP001497644">
    <property type="component" value="Chromosome 8"/>
</dbReference>
<feature type="compositionally biased region" description="Basic residues" evidence="1">
    <location>
        <begin position="1"/>
        <end position="12"/>
    </location>
</feature>
<accession>A0AAV2PB36</accession>
<sequence length="97" mass="11021">MDPWRTNKRYSTKGRIEREERREAEEGDEEGMQGITGSPTIDGIKSAKERWLVVLAARKATSWSRNPGAKEADTIHNRLGEPARRSNATPNGNYRRP</sequence>
<feature type="region of interest" description="Disordered" evidence="1">
    <location>
        <begin position="61"/>
        <end position="97"/>
    </location>
</feature>
<reference evidence="2" key="1">
    <citation type="submission" date="2024-04" db="EMBL/GenBank/DDBJ databases">
        <authorList>
            <consortium name="Molecular Ecology Group"/>
        </authorList>
    </citation>
    <scope>NUCLEOTIDE SEQUENCE</scope>
</reference>